<evidence type="ECO:0000256" key="1">
    <source>
        <dbReference type="SAM" id="MobiDB-lite"/>
    </source>
</evidence>
<protein>
    <submittedName>
        <fullName evidence="2">Uncharacterized protein</fullName>
    </submittedName>
</protein>
<sequence>MASPSGWLAIPHDKKFLVSLITQIKTSKDTHLIEQQNLRGHEESASKSNTHSQTTREGRQSSLLTGLVETEDTQHGLGNLESLVSRTVNVLDLLLDVSQVVSQSLLVSVVDLSLLAVNEALELLLDSKQDTTVWVGAEDSVQDTDGIADLVVLELLHVVGVEVGWESRDSSRLDGSEEAGLTTIIGELPLFPKRAERLLPSTYNLVLSKRMSVPLGDFKVKDLMSMTFERVSPLASALSCSRL</sequence>
<reference evidence="2 3" key="1">
    <citation type="submission" date="2016-07" db="EMBL/GenBank/DDBJ databases">
        <title>Pervasive Adenine N6-methylation of Active Genes in Fungi.</title>
        <authorList>
            <consortium name="DOE Joint Genome Institute"/>
            <person name="Mondo S.J."/>
            <person name="Dannebaum R.O."/>
            <person name="Kuo R.C."/>
            <person name="Labutti K."/>
            <person name="Haridas S."/>
            <person name="Kuo A."/>
            <person name="Salamov A."/>
            <person name="Ahrendt S.R."/>
            <person name="Lipzen A."/>
            <person name="Sullivan W."/>
            <person name="Andreopoulos W.B."/>
            <person name="Clum A."/>
            <person name="Lindquist E."/>
            <person name="Daum C."/>
            <person name="Ramamoorthy G.K."/>
            <person name="Gryganskyi A."/>
            <person name="Culley D."/>
            <person name="Magnuson J.K."/>
            <person name="James T.Y."/>
            <person name="O'Malley M.A."/>
            <person name="Stajich J.E."/>
            <person name="Spatafora J.W."/>
            <person name="Visel A."/>
            <person name="Grigoriev I.V."/>
        </authorList>
    </citation>
    <scope>NUCLEOTIDE SEQUENCE [LARGE SCALE GENOMIC DNA]</scope>
    <source>
        <strain evidence="2 3">JEL800</strain>
    </source>
</reference>
<proteinExistence type="predicted"/>
<dbReference type="Proteomes" id="UP000193642">
    <property type="component" value="Unassembled WGS sequence"/>
</dbReference>
<accession>A0A1Y2C7T6</accession>
<keyword evidence="3" id="KW-1185">Reference proteome</keyword>
<comment type="caution">
    <text evidence="2">The sequence shown here is derived from an EMBL/GenBank/DDBJ whole genome shotgun (WGS) entry which is preliminary data.</text>
</comment>
<organism evidence="2 3">
    <name type="scientific">Rhizoclosmatium globosum</name>
    <dbReference type="NCBI Taxonomy" id="329046"/>
    <lineage>
        <taxon>Eukaryota</taxon>
        <taxon>Fungi</taxon>
        <taxon>Fungi incertae sedis</taxon>
        <taxon>Chytridiomycota</taxon>
        <taxon>Chytridiomycota incertae sedis</taxon>
        <taxon>Chytridiomycetes</taxon>
        <taxon>Chytridiales</taxon>
        <taxon>Chytriomycetaceae</taxon>
        <taxon>Rhizoclosmatium</taxon>
    </lineage>
</organism>
<evidence type="ECO:0000313" key="2">
    <source>
        <dbReference type="EMBL" id="ORY42375.1"/>
    </source>
</evidence>
<name>A0A1Y2C7T6_9FUNG</name>
<gene>
    <name evidence="2" type="ORF">BCR33DRAFT_309048</name>
</gene>
<dbReference type="AlphaFoldDB" id="A0A1Y2C7T6"/>
<dbReference type="EMBL" id="MCGO01000029">
    <property type="protein sequence ID" value="ORY42375.1"/>
    <property type="molecule type" value="Genomic_DNA"/>
</dbReference>
<feature type="region of interest" description="Disordered" evidence="1">
    <location>
        <begin position="37"/>
        <end position="61"/>
    </location>
</feature>
<evidence type="ECO:0000313" key="3">
    <source>
        <dbReference type="Proteomes" id="UP000193642"/>
    </source>
</evidence>